<dbReference type="SUPFAM" id="SSF90123">
    <property type="entry name" value="ABC transporter transmembrane region"/>
    <property type="match status" value="1"/>
</dbReference>
<dbReference type="AlphaFoldDB" id="A0A382RZT5"/>
<feature type="domain" description="ABC transmembrane type-1" evidence="5">
    <location>
        <begin position="147"/>
        <end position="300"/>
    </location>
</feature>
<dbReference type="Pfam" id="PF00664">
    <property type="entry name" value="ABC_membrane"/>
    <property type="match status" value="1"/>
</dbReference>
<evidence type="ECO:0000256" key="1">
    <source>
        <dbReference type="ARBA" id="ARBA00022692"/>
    </source>
</evidence>
<evidence type="ECO:0000256" key="2">
    <source>
        <dbReference type="ARBA" id="ARBA00022989"/>
    </source>
</evidence>
<gene>
    <name evidence="6" type="ORF">METZ01_LOCUS355529</name>
</gene>
<feature type="non-terminal residue" evidence="6">
    <location>
        <position position="316"/>
    </location>
</feature>
<keyword evidence="1 4" id="KW-0812">Transmembrane</keyword>
<reference evidence="6" key="1">
    <citation type="submission" date="2018-05" db="EMBL/GenBank/DDBJ databases">
        <authorList>
            <person name="Lanie J.A."/>
            <person name="Ng W.-L."/>
            <person name="Kazmierczak K.M."/>
            <person name="Andrzejewski T.M."/>
            <person name="Davidsen T.M."/>
            <person name="Wayne K.J."/>
            <person name="Tettelin H."/>
            <person name="Glass J.I."/>
            <person name="Rusch D."/>
            <person name="Podicherti R."/>
            <person name="Tsui H.-C.T."/>
            <person name="Winkler M.E."/>
        </authorList>
    </citation>
    <scope>NUCLEOTIDE SEQUENCE</scope>
</reference>
<dbReference type="Gene3D" id="3.90.70.10">
    <property type="entry name" value="Cysteine proteinases"/>
    <property type="match status" value="1"/>
</dbReference>
<organism evidence="6">
    <name type="scientific">marine metagenome</name>
    <dbReference type="NCBI Taxonomy" id="408172"/>
    <lineage>
        <taxon>unclassified sequences</taxon>
        <taxon>metagenomes</taxon>
        <taxon>ecological metagenomes</taxon>
    </lineage>
</organism>
<dbReference type="GO" id="GO:0005524">
    <property type="term" value="F:ATP binding"/>
    <property type="evidence" value="ECO:0007669"/>
    <property type="project" value="InterPro"/>
</dbReference>
<feature type="non-terminal residue" evidence="6">
    <location>
        <position position="1"/>
    </location>
</feature>
<dbReference type="InterPro" id="IPR036640">
    <property type="entry name" value="ABC1_TM_sf"/>
</dbReference>
<keyword evidence="2 4" id="KW-1133">Transmembrane helix</keyword>
<feature type="transmembrane region" description="Helical" evidence="4">
    <location>
        <begin position="258"/>
        <end position="278"/>
    </location>
</feature>
<keyword evidence="3 4" id="KW-0472">Membrane</keyword>
<evidence type="ECO:0000259" key="5">
    <source>
        <dbReference type="PROSITE" id="PS50929"/>
    </source>
</evidence>
<evidence type="ECO:0000256" key="3">
    <source>
        <dbReference type="ARBA" id="ARBA00023136"/>
    </source>
</evidence>
<sequence length="316" mass="34836">ARRLGCQLPADQIEKTHQGGELADERQLSEYFSRAGVSIRFRQAKGSDLEKRAYLFPCVALMRDGTTLVLAGYRKQEGETAPTILAVDPANPDPTPQRLEVQAFLRDWSQRLVLVTRDTGHAAQDRDFGFSWFVPELMRFKWILLSILLISLLLHVLAFVPIIFIQIALDKVVGYKATSTLTVLTVGVVLALLFNSIFGYVRDYLIRHISGAIEARLAGDVFDKILDLPISGFQRSGSDFESAAMGVGTVRGFLSQQVLGRFFDLTAVVIFIPILIAYSQVLGLIVLAFAVASGLASLALKVIEKKRVKDAGPIRA</sequence>
<accession>A0A382RZT5</accession>
<dbReference type="InterPro" id="IPR011527">
    <property type="entry name" value="ABC1_TM_dom"/>
</dbReference>
<name>A0A382RZT5_9ZZZZ</name>
<feature type="transmembrane region" description="Helical" evidence="4">
    <location>
        <begin position="284"/>
        <end position="303"/>
    </location>
</feature>
<proteinExistence type="predicted"/>
<dbReference type="EMBL" id="UINC01125085">
    <property type="protein sequence ID" value="SVD02675.1"/>
    <property type="molecule type" value="Genomic_DNA"/>
</dbReference>
<feature type="transmembrane region" description="Helical" evidence="4">
    <location>
        <begin position="181"/>
        <end position="201"/>
    </location>
</feature>
<dbReference type="PROSITE" id="PS50929">
    <property type="entry name" value="ABC_TM1F"/>
    <property type="match status" value="1"/>
</dbReference>
<evidence type="ECO:0000313" key="6">
    <source>
        <dbReference type="EMBL" id="SVD02675.1"/>
    </source>
</evidence>
<dbReference type="Gene3D" id="1.20.1560.10">
    <property type="entry name" value="ABC transporter type 1, transmembrane domain"/>
    <property type="match status" value="1"/>
</dbReference>
<feature type="transmembrane region" description="Helical" evidence="4">
    <location>
        <begin position="142"/>
        <end position="169"/>
    </location>
</feature>
<protein>
    <recommendedName>
        <fullName evidence="5">ABC transmembrane type-1 domain-containing protein</fullName>
    </recommendedName>
</protein>
<dbReference type="GO" id="GO:0140359">
    <property type="term" value="F:ABC-type transporter activity"/>
    <property type="evidence" value="ECO:0007669"/>
    <property type="project" value="InterPro"/>
</dbReference>
<dbReference type="GO" id="GO:0016020">
    <property type="term" value="C:membrane"/>
    <property type="evidence" value="ECO:0007669"/>
    <property type="project" value="InterPro"/>
</dbReference>
<evidence type="ECO:0000256" key="4">
    <source>
        <dbReference type="SAM" id="Phobius"/>
    </source>
</evidence>